<feature type="region of interest" description="Disordered" evidence="1">
    <location>
        <begin position="699"/>
        <end position="799"/>
    </location>
</feature>
<dbReference type="Proteomes" id="UP000322000">
    <property type="component" value="Chromosome 8"/>
</dbReference>
<keyword evidence="2" id="KW-0812">Transmembrane</keyword>
<feature type="compositionally biased region" description="Basic and acidic residues" evidence="1">
    <location>
        <begin position="941"/>
        <end position="950"/>
    </location>
</feature>
<feature type="compositionally biased region" description="Basic and acidic residues" evidence="1">
    <location>
        <begin position="858"/>
        <end position="872"/>
    </location>
</feature>
<feature type="compositionally biased region" description="Basic and acidic residues" evidence="1">
    <location>
        <begin position="583"/>
        <end position="610"/>
    </location>
</feature>
<reference evidence="4" key="1">
    <citation type="submission" date="2025-08" db="UniProtKB">
        <authorList>
            <consortium name="RefSeq"/>
        </authorList>
    </citation>
    <scope>IDENTIFICATION</scope>
</reference>
<feature type="compositionally biased region" description="Polar residues" evidence="1">
    <location>
        <begin position="543"/>
        <end position="557"/>
    </location>
</feature>
<feature type="region of interest" description="Disordered" evidence="1">
    <location>
        <begin position="934"/>
        <end position="980"/>
    </location>
</feature>
<feature type="region of interest" description="Disordered" evidence="1">
    <location>
        <begin position="258"/>
        <end position="278"/>
    </location>
</feature>
<feature type="compositionally biased region" description="Basic and acidic residues" evidence="1">
    <location>
        <begin position="310"/>
        <end position="323"/>
    </location>
</feature>
<sequence>NQFNLLLLYTNSTFSCLQVILIAAVCWLTLCQALGVNSAVTNSAVVKDNKSAASAPRLYRNVPVGVYASAAPYASYSFHLPQFIAAPKASASQVAPIKQKPQNVQTYLMDSYGNKFMESPQLAPYRTAFPQQFVALQSKLPEHLAQPLVAASPNFQFKQSAPQVFFGAPFRVPALQSPAPTPLNHFPTFGQHLVYANKVQSLAPNWNLQNHGVGVPSAQQQPSNNKAVFANTQNHEQYGIVKNEQKFQRLREPELIIGKPKLQNVQEPSHQPNSESKFQRIQEIPQPAHGETKFQRLQESPQVSNSDANYQHEKPKVKHEKDKFQRIQESSYESNDEANAFQHHQESPKVLHVEHSYSAPKHQGDTSQSDKAQQQGAPAKQTTITYVNNINGKQSIVKVKTQPLPLLDLTLLEPLTFKNPLVPQVQHFLPRINQATYQKLPDSVDTVNNYQKGYVVQKTMSYDSGNQDVKPQKKKQKKTTQTNKHAKKSDAPKKTSVPHHETLDDAPEIVYEINAPGHKETYKEKAVSYNKETQSEPVHYTYGSKTENDPATYSYSRTTKEPVREVHYHTNNPGPAHLNYNFKPDKQHKESEGHSPPHSEPANHEDTSKESEDENLQYNHQHYTGNYNENTKPSVKHYEPVHKEHYHKVNQAKQEESSNADPSKYYSTPNQPSPQFFNLEPIIKEYSEDISLLNNAQIKVDPDQHVKTPSRQHESSPNREQSYTPHESHYSSPHNKPPQQSAPENHYYSSPHSESYAPTAHIQEKSKRVIIQEEAPDERHSLTAQMKEEVVDQEENNEEDFEKAYKNAAIGFPAYSKEALDAAEKDIFDPESYGVPPDHVEYDIENTPFQQYQEEGDSFPKETRSNYKDARDKMKEDYYTDYSVSKPESLLDRYQNKLGYYKLYKQQKPDYYVPKHSHDDDKKQNQKFAKYSVSPSFDFSSSKESKDKSHYSGHYKPQQALHEFDYSNGSPRDNSAFASRPYQRYKSKTNFVEPQFQYGFEPLAIPKLLDSELSAMASNHRPESEKPAMRKKVYKENWYIKKTSTSAGAPSS</sequence>
<feature type="compositionally biased region" description="Basic and acidic residues" evidence="1">
    <location>
        <begin position="762"/>
        <end position="790"/>
    </location>
</feature>
<feature type="compositionally biased region" description="Basic and acidic residues" evidence="1">
    <location>
        <begin position="700"/>
        <end position="717"/>
    </location>
</feature>
<feature type="transmembrane region" description="Helical" evidence="2">
    <location>
        <begin position="7"/>
        <end position="30"/>
    </location>
</feature>
<feature type="compositionally biased region" description="Polar residues" evidence="1">
    <location>
        <begin position="297"/>
        <end position="309"/>
    </location>
</feature>
<feature type="region of interest" description="Disordered" evidence="1">
    <location>
        <begin position="461"/>
        <end position="508"/>
    </location>
</feature>
<feature type="region of interest" description="Disordered" evidence="1">
    <location>
        <begin position="522"/>
        <end position="614"/>
    </location>
</feature>
<dbReference type="KEGG" id="tnl:113496617"/>
<keyword evidence="2" id="KW-0472">Membrane</keyword>
<feature type="compositionally biased region" description="Polar residues" evidence="1">
    <location>
        <begin position="263"/>
        <end position="276"/>
    </location>
</feature>
<feature type="compositionally biased region" description="Polar residues" evidence="1">
    <location>
        <begin position="718"/>
        <end position="753"/>
    </location>
</feature>
<keyword evidence="2" id="KW-1133">Transmembrane helix</keyword>
<gene>
    <name evidence="4" type="primary">LOC113496617</name>
</gene>
<feature type="non-terminal residue" evidence="4">
    <location>
        <position position="1"/>
    </location>
</feature>
<keyword evidence="3" id="KW-1185">Reference proteome</keyword>
<dbReference type="AlphaFoldDB" id="A0A7E5VTM0"/>
<feature type="region of interest" description="Disordered" evidence="1">
    <location>
        <begin position="291"/>
        <end position="323"/>
    </location>
</feature>
<evidence type="ECO:0000256" key="2">
    <source>
        <dbReference type="SAM" id="Phobius"/>
    </source>
</evidence>
<dbReference type="RefSeq" id="XP_026731695.1">
    <property type="nucleotide sequence ID" value="XM_026875894.1"/>
</dbReference>
<organism evidence="3 4">
    <name type="scientific">Trichoplusia ni</name>
    <name type="common">Cabbage looper</name>
    <dbReference type="NCBI Taxonomy" id="7111"/>
    <lineage>
        <taxon>Eukaryota</taxon>
        <taxon>Metazoa</taxon>
        <taxon>Ecdysozoa</taxon>
        <taxon>Arthropoda</taxon>
        <taxon>Hexapoda</taxon>
        <taxon>Insecta</taxon>
        <taxon>Pterygota</taxon>
        <taxon>Neoptera</taxon>
        <taxon>Endopterygota</taxon>
        <taxon>Lepidoptera</taxon>
        <taxon>Glossata</taxon>
        <taxon>Ditrysia</taxon>
        <taxon>Noctuoidea</taxon>
        <taxon>Noctuidae</taxon>
        <taxon>Plusiinae</taxon>
        <taxon>Trichoplusia</taxon>
    </lineage>
</organism>
<name>A0A7E5VTM0_TRINI</name>
<feature type="region of interest" description="Disordered" evidence="1">
    <location>
        <begin position="359"/>
        <end position="380"/>
    </location>
</feature>
<feature type="compositionally biased region" description="Polar residues" evidence="1">
    <location>
        <begin position="967"/>
        <end position="977"/>
    </location>
</feature>
<accession>A0A7E5VTM0</accession>
<proteinExistence type="predicted"/>
<feature type="compositionally biased region" description="Basic and acidic residues" evidence="1">
    <location>
        <begin position="488"/>
        <end position="503"/>
    </location>
</feature>
<feature type="compositionally biased region" description="Basic and acidic residues" evidence="1">
    <location>
        <begin position="558"/>
        <end position="568"/>
    </location>
</feature>
<feature type="compositionally biased region" description="Polar residues" evidence="1">
    <location>
        <begin position="365"/>
        <end position="380"/>
    </location>
</feature>
<evidence type="ECO:0000313" key="3">
    <source>
        <dbReference type="Proteomes" id="UP000322000"/>
    </source>
</evidence>
<dbReference type="GeneID" id="113496617"/>
<feature type="compositionally biased region" description="Polar residues" evidence="1">
    <location>
        <begin position="657"/>
        <end position="673"/>
    </location>
</feature>
<dbReference type="InParanoid" id="A0A7E5VTM0"/>
<feature type="region of interest" description="Disordered" evidence="1">
    <location>
        <begin position="650"/>
        <end position="673"/>
    </location>
</feature>
<dbReference type="OrthoDB" id="7458146at2759"/>
<feature type="region of interest" description="Disordered" evidence="1">
    <location>
        <begin position="851"/>
        <end position="872"/>
    </location>
</feature>
<protein>
    <submittedName>
        <fullName evidence="4">Uncharacterized protein LOC113496617</fullName>
    </submittedName>
</protein>
<evidence type="ECO:0000256" key="1">
    <source>
        <dbReference type="SAM" id="MobiDB-lite"/>
    </source>
</evidence>
<evidence type="ECO:0000313" key="4">
    <source>
        <dbReference type="RefSeq" id="XP_026731695.1"/>
    </source>
</evidence>